<dbReference type="AlphaFoldDB" id="A0A382UMH1"/>
<organism evidence="2">
    <name type="scientific">marine metagenome</name>
    <dbReference type="NCBI Taxonomy" id="408172"/>
    <lineage>
        <taxon>unclassified sequences</taxon>
        <taxon>metagenomes</taxon>
        <taxon>ecological metagenomes</taxon>
    </lineage>
</organism>
<feature type="domain" description="Glycosyltransferase 2-like" evidence="1">
    <location>
        <begin position="22"/>
        <end position="140"/>
    </location>
</feature>
<reference evidence="2" key="1">
    <citation type="submission" date="2018-05" db="EMBL/GenBank/DDBJ databases">
        <authorList>
            <person name="Lanie J.A."/>
            <person name="Ng W.-L."/>
            <person name="Kazmierczak K.M."/>
            <person name="Andrzejewski T.M."/>
            <person name="Davidsen T.M."/>
            <person name="Wayne K.J."/>
            <person name="Tettelin H."/>
            <person name="Glass J.I."/>
            <person name="Rusch D."/>
            <person name="Podicherti R."/>
            <person name="Tsui H.-C.T."/>
            <person name="Winkler M.E."/>
        </authorList>
    </citation>
    <scope>NUCLEOTIDE SEQUENCE</scope>
</reference>
<sequence length="160" mass="17813">MYLLIKKSIKDDSQNDKYPFVSVIIPSRNESQNIIKCLECLKNQSYPSDKFEIIPVNDASEDGTDKILNQMAENDPHIQPVHVSVSKRKNKGKLNAIDMGIQCAKGNIIITTDADIRMEPNWLGHMVKGFDSNTGLIIGMTLDEFTSHPVHVFQALDGAG</sequence>
<dbReference type="PANTHER" id="PTHR48090">
    <property type="entry name" value="UNDECAPRENYL-PHOSPHATE 4-DEOXY-4-FORMAMIDO-L-ARABINOSE TRANSFERASE-RELATED"/>
    <property type="match status" value="1"/>
</dbReference>
<name>A0A382UMH1_9ZZZZ</name>
<feature type="non-terminal residue" evidence="2">
    <location>
        <position position="160"/>
    </location>
</feature>
<dbReference type="Gene3D" id="3.90.550.10">
    <property type="entry name" value="Spore Coat Polysaccharide Biosynthesis Protein SpsA, Chain A"/>
    <property type="match status" value="1"/>
</dbReference>
<dbReference type="SUPFAM" id="SSF53448">
    <property type="entry name" value="Nucleotide-diphospho-sugar transferases"/>
    <property type="match status" value="1"/>
</dbReference>
<protein>
    <recommendedName>
        <fullName evidence="1">Glycosyltransferase 2-like domain-containing protein</fullName>
    </recommendedName>
</protein>
<dbReference type="PANTHER" id="PTHR48090:SF7">
    <property type="entry name" value="RFBJ PROTEIN"/>
    <property type="match status" value="1"/>
</dbReference>
<dbReference type="Pfam" id="PF00535">
    <property type="entry name" value="Glycos_transf_2"/>
    <property type="match status" value="1"/>
</dbReference>
<dbReference type="InterPro" id="IPR029044">
    <property type="entry name" value="Nucleotide-diphossugar_trans"/>
</dbReference>
<evidence type="ECO:0000313" key="2">
    <source>
        <dbReference type="EMBL" id="SVD34908.1"/>
    </source>
</evidence>
<evidence type="ECO:0000259" key="1">
    <source>
        <dbReference type="Pfam" id="PF00535"/>
    </source>
</evidence>
<proteinExistence type="predicted"/>
<dbReference type="InterPro" id="IPR050256">
    <property type="entry name" value="Glycosyltransferase_2"/>
</dbReference>
<dbReference type="EMBL" id="UINC01145030">
    <property type="protein sequence ID" value="SVD34908.1"/>
    <property type="molecule type" value="Genomic_DNA"/>
</dbReference>
<accession>A0A382UMH1</accession>
<dbReference type="InterPro" id="IPR001173">
    <property type="entry name" value="Glyco_trans_2-like"/>
</dbReference>
<gene>
    <name evidence="2" type="ORF">METZ01_LOCUS387762</name>
</gene>